<evidence type="ECO:0000256" key="6">
    <source>
        <dbReference type="ARBA" id="ARBA00022454"/>
    </source>
</evidence>
<dbReference type="InterPro" id="IPR027417">
    <property type="entry name" value="P-loop_NTPase"/>
</dbReference>
<dbReference type="GO" id="GO:0007004">
    <property type="term" value="P:telomere maintenance via telomerase"/>
    <property type="evidence" value="ECO:0007669"/>
    <property type="project" value="TreeGrafter"/>
</dbReference>
<dbReference type="GO" id="GO:0006302">
    <property type="term" value="P:double-strand break repair"/>
    <property type="evidence" value="ECO:0007669"/>
    <property type="project" value="InterPro"/>
</dbReference>
<dbReference type="GO" id="GO:0030870">
    <property type="term" value="C:Mre11 complex"/>
    <property type="evidence" value="ECO:0007669"/>
    <property type="project" value="InterPro"/>
</dbReference>
<dbReference type="SUPFAM" id="SSF52540">
    <property type="entry name" value="P-loop containing nucleoside triphosphate hydrolases"/>
    <property type="match status" value="2"/>
</dbReference>
<keyword evidence="9" id="KW-0378">Hydrolase</keyword>
<dbReference type="InterPro" id="IPR004584">
    <property type="entry name" value="Rad50_eukaryotes"/>
</dbReference>
<keyword evidence="6" id="KW-0158">Chromosome</keyword>
<feature type="region of interest" description="Disordered" evidence="16">
    <location>
        <begin position="1067"/>
        <end position="1088"/>
    </location>
</feature>
<dbReference type="NCBIfam" id="TIGR00606">
    <property type="entry name" value="rad50"/>
    <property type="match status" value="1"/>
</dbReference>
<protein>
    <recommendedName>
        <fullName evidence="5">DNA repair protein RAD50</fullName>
    </recommendedName>
</protein>
<feature type="coiled-coil region" evidence="15">
    <location>
        <begin position="893"/>
        <end position="983"/>
    </location>
</feature>
<dbReference type="GO" id="GO:0016887">
    <property type="term" value="F:ATP hydrolysis activity"/>
    <property type="evidence" value="ECO:0007669"/>
    <property type="project" value="InterPro"/>
</dbReference>
<accession>A0A1Y2EXC2</accession>
<evidence type="ECO:0000256" key="14">
    <source>
        <dbReference type="ARBA" id="ARBA00049360"/>
    </source>
</evidence>
<dbReference type="GO" id="GO:0003691">
    <property type="term" value="F:double-stranded telomeric DNA binding"/>
    <property type="evidence" value="ECO:0007669"/>
    <property type="project" value="TreeGrafter"/>
</dbReference>
<dbReference type="EMBL" id="MCGR01000035">
    <property type="protein sequence ID" value="ORY76262.1"/>
    <property type="molecule type" value="Genomic_DNA"/>
</dbReference>
<dbReference type="FunFam" id="3.40.50.300:FF:001195">
    <property type="entry name" value="DNA repair protein rad50"/>
    <property type="match status" value="1"/>
</dbReference>
<evidence type="ECO:0000256" key="1">
    <source>
        <dbReference type="ARBA" id="ARBA00001947"/>
    </source>
</evidence>
<feature type="coiled-coil region" evidence="15">
    <location>
        <begin position="804"/>
        <end position="868"/>
    </location>
</feature>
<evidence type="ECO:0000256" key="10">
    <source>
        <dbReference type="ARBA" id="ARBA00022833"/>
    </source>
</evidence>
<dbReference type="GO" id="GO:0051880">
    <property type="term" value="F:G-quadruplex DNA binding"/>
    <property type="evidence" value="ECO:0007669"/>
    <property type="project" value="TreeGrafter"/>
</dbReference>
<evidence type="ECO:0000256" key="13">
    <source>
        <dbReference type="ARBA" id="ARBA00023242"/>
    </source>
</evidence>
<comment type="cofactor">
    <cofactor evidence="1">
        <name>Zn(2+)</name>
        <dbReference type="ChEBI" id="CHEBI:29105"/>
    </cofactor>
</comment>
<dbReference type="PANTHER" id="PTHR18867">
    <property type="entry name" value="RAD50"/>
    <property type="match status" value="1"/>
</dbReference>
<dbReference type="GO" id="GO:0043047">
    <property type="term" value="F:single-stranded telomeric DNA binding"/>
    <property type="evidence" value="ECO:0007669"/>
    <property type="project" value="TreeGrafter"/>
</dbReference>
<dbReference type="Gene3D" id="1.10.287.1490">
    <property type="match status" value="2"/>
</dbReference>
<keyword evidence="8" id="KW-0227">DNA damage</keyword>
<sequence length="1312" mass="148704">MSSLDKLAIRGIRSFDHKELSVMQFYTPLTVIVGHNGSGKTTIIECLKYATTGDLPPNTKGGAFVHDPSIAGTSEVKAQVKLRFNNIKGEKMLVERRLEVKKKKNVSGLAMKTLEATITKVDKDDDNSKRRSLSTKCASLDEEISYQLGVSKAILENVIFCHQEESNWPLSEPAALKKKFDDIFEATKYTKALDQIRVLRRDQAVEIKVDKAKLDALKQDRDRATKLRKYVQDLEAEIEVKQADHTALEEEVAQLVATNKTFFNQATKYQDIIGKAETLTERKNLVEDNLSQLRASLTELPDSDVELNKKISNHEDSLQQLKTEREGLKQKMGDESDSLAAYERKRSQAQTKHGSLLAQKERHGETLKQRQTLIHELGEKHSIPGYAGHNLGEEEIAEFEQKMEEAISRQTSKIERIKADARKQEGERQNRIQQLKSDQAADDRARRTTLDQIRSANTRIASLARTIESKTISEADITYQESTLAEDKRHRTEVEDAIKKADYPTVYRVKGKELKDEEEKREGLHAELGRLNAQANVRARLQLRKSEKTKKDEAIDSLITKSTSAFNKLLRTQPTRENMEPEVNGKIITTETEISAAETTYRNAARELQRIETAIDIAKKKIKSYNDTAENNKMQIADKLAQLESEETTVEAAIRDAEEQVESYRTEVSNHETYVNFYQRVLDKGKKSHVCMGCNRGLADNDLPDFEEYCKRKQERAPAELAANKKLVADWEKQLGELKRLLPLEMTYSRLIKDDIPAAERELDEEQRKLGPATAKTGDAAAKLSALKSTLQDLQALKRSAIDVARLIREIKEIDRDIGKLEGELQASGSTKTSEEVQAELSEAGEKIRKIKAELDKTRLEHQGQNAKIQTFSNSIHTAEMELATKRQDIKDREQLEQRQASERAEVARMQAELKDLEGKLETAMAPIRKLEDELAQLCAEFVQQEKVASGELQSYNKSADRLDSLKREITKYERQGTETQLTQCERDLEKHNSVIVDTKTRITSIQNRIAAADKQLSDSTAVLRNFNDNLRLRSEKRNLASIKADLDALDEVNARKMYQQFEAQYTEKRQKQTNQQAHQARLGGEIETKKGDLATRKKELADDFKDIENRYKTELVKLKTTEMANDDLQKYHKALDAAIMRFHGMKMAEINDTIADLWTKTYQGTDIDKIMIKSDAEGKISGTKTSYNYRVVMFKDTTEMDMRGRCSAGQKVLASIIIRLALAESFGVNCGIMALDEPTTNLDHDNILALAAALSDLIKERKSQANFQLIVITHDESFLEILGGSGVLDKYFRVSRGDGGQVSKIERQRLS</sequence>
<evidence type="ECO:0000256" key="5">
    <source>
        <dbReference type="ARBA" id="ARBA00017893"/>
    </source>
</evidence>
<evidence type="ECO:0000313" key="18">
    <source>
        <dbReference type="EMBL" id="ORY76262.1"/>
    </source>
</evidence>
<keyword evidence="7" id="KW-0479">Metal-binding</keyword>
<dbReference type="PANTHER" id="PTHR18867:SF12">
    <property type="entry name" value="DNA REPAIR PROTEIN RAD50"/>
    <property type="match status" value="1"/>
</dbReference>
<proteinExistence type="inferred from homology"/>
<name>A0A1Y2EXC2_9BASI</name>
<dbReference type="GO" id="GO:0000794">
    <property type="term" value="C:condensed nuclear chromosome"/>
    <property type="evidence" value="ECO:0007669"/>
    <property type="project" value="TreeGrafter"/>
</dbReference>
<gene>
    <name evidence="18" type="ORF">BCR35DRAFT_280513</name>
</gene>
<dbReference type="OrthoDB" id="18797at2759"/>
<comment type="caution">
    <text evidence="18">The sequence shown here is derived from an EMBL/GenBank/DDBJ whole genome shotgun (WGS) entry which is preliminary data.</text>
</comment>
<evidence type="ECO:0000256" key="11">
    <source>
        <dbReference type="ARBA" id="ARBA00023054"/>
    </source>
</evidence>
<dbReference type="InParanoid" id="A0A1Y2EXC2"/>
<keyword evidence="13" id="KW-0539">Nucleus</keyword>
<evidence type="ECO:0000256" key="4">
    <source>
        <dbReference type="ARBA" id="ARBA00009439"/>
    </source>
</evidence>
<dbReference type="GO" id="GO:0070192">
    <property type="term" value="P:chromosome organization involved in meiotic cell cycle"/>
    <property type="evidence" value="ECO:0007669"/>
    <property type="project" value="TreeGrafter"/>
</dbReference>
<dbReference type="GO" id="GO:0046872">
    <property type="term" value="F:metal ion binding"/>
    <property type="evidence" value="ECO:0007669"/>
    <property type="project" value="UniProtKB-KW"/>
</dbReference>
<evidence type="ECO:0000256" key="3">
    <source>
        <dbReference type="ARBA" id="ARBA00004286"/>
    </source>
</evidence>
<evidence type="ECO:0000256" key="9">
    <source>
        <dbReference type="ARBA" id="ARBA00022801"/>
    </source>
</evidence>
<evidence type="ECO:0000256" key="16">
    <source>
        <dbReference type="SAM" id="MobiDB-lite"/>
    </source>
</evidence>
<evidence type="ECO:0000313" key="19">
    <source>
        <dbReference type="Proteomes" id="UP000193467"/>
    </source>
</evidence>
<feature type="coiled-coil region" evidence="15">
    <location>
        <begin position="594"/>
        <end position="674"/>
    </location>
</feature>
<evidence type="ECO:0000256" key="2">
    <source>
        <dbReference type="ARBA" id="ARBA00004123"/>
    </source>
</evidence>
<feature type="region of interest" description="Disordered" evidence="16">
    <location>
        <begin position="420"/>
        <end position="445"/>
    </location>
</feature>
<dbReference type="Gene3D" id="3.40.50.300">
    <property type="entry name" value="P-loop containing nucleotide triphosphate hydrolases"/>
    <property type="match status" value="2"/>
</dbReference>
<evidence type="ECO:0000256" key="8">
    <source>
        <dbReference type="ARBA" id="ARBA00022763"/>
    </source>
</evidence>
<keyword evidence="10" id="KW-0862">Zinc</keyword>
<feature type="compositionally biased region" description="Basic and acidic residues" evidence="16">
    <location>
        <begin position="420"/>
        <end position="430"/>
    </location>
</feature>
<evidence type="ECO:0000256" key="12">
    <source>
        <dbReference type="ARBA" id="ARBA00023204"/>
    </source>
</evidence>
<evidence type="ECO:0000256" key="15">
    <source>
        <dbReference type="SAM" id="Coils"/>
    </source>
</evidence>
<feature type="region of interest" description="Disordered" evidence="16">
    <location>
        <begin position="344"/>
        <end position="364"/>
    </location>
</feature>
<keyword evidence="19" id="KW-1185">Reference proteome</keyword>
<comment type="subcellular location">
    <subcellularLocation>
        <location evidence="3">Chromosome</location>
    </subcellularLocation>
    <subcellularLocation>
        <location evidence="2">Nucleus</location>
    </subcellularLocation>
</comment>
<dbReference type="STRING" id="106004.A0A1Y2EXC2"/>
<dbReference type="Pfam" id="PF13476">
    <property type="entry name" value="AAA_23"/>
    <property type="match status" value="1"/>
</dbReference>
<feature type="coiled-coil region" evidence="15">
    <location>
        <begin position="217"/>
        <end position="338"/>
    </location>
</feature>
<evidence type="ECO:0000256" key="7">
    <source>
        <dbReference type="ARBA" id="ARBA00022723"/>
    </source>
</evidence>
<reference evidence="18 19" key="1">
    <citation type="submission" date="2016-07" db="EMBL/GenBank/DDBJ databases">
        <title>Pervasive Adenine N6-methylation of Active Genes in Fungi.</title>
        <authorList>
            <consortium name="DOE Joint Genome Institute"/>
            <person name="Mondo S.J."/>
            <person name="Dannebaum R.O."/>
            <person name="Kuo R.C."/>
            <person name="Labutti K."/>
            <person name="Haridas S."/>
            <person name="Kuo A."/>
            <person name="Salamov A."/>
            <person name="Ahrendt S.R."/>
            <person name="Lipzen A."/>
            <person name="Sullivan W."/>
            <person name="Andreopoulos W.B."/>
            <person name="Clum A."/>
            <person name="Lindquist E."/>
            <person name="Daum C."/>
            <person name="Ramamoorthy G.K."/>
            <person name="Gryganskyi A."/>
            <person name="Culley D."/>
            <person name="Magnuson J.K."/>
            <person name="James T.Y."/>
            <person name="O'Malley M.A."/>
            <person name="Stajich J.E."/>
            <person name="Spatafora J.W."/>
            <person name="Visel A."/>
            <person name="Grigoriev I.V."/>
        </authorList>
    </citation>
    <scope>NUCLEOTIDE SEQUENCE [LARGE SCALE GENOMIC DNA]</scope>
    <source>
        <strain evidence="18 19">62-1032</strain>
    </source>
</reference>
<dbReference type="GO" id="GO:0000722">
    <property type="term" value="P:telomere maintenance via recombination"/>
    <property type="evidence" value="ECO:0007669"/>
    <property type="project" value="TreeGrafter"/>
</dbReference>
<keyword evidence="11 15" id="KW-0175">Coiled coil</keyword>
<evidence type="ECO:0000259" key="17">
    <source>
        <dbReference type="Pfam" id="PF13476"/>
    </source>
</evidence>
<organism evidence="18 19">
    <name type="scientific">Leucosporidium creatinivorum</name>
    <dbReference type="NCBI Taxonomy" id="106004"/>
    <lineage>
        <taxon>Eukaryota</taxon>
        <taxon>Fungi</taxon>
        <taxon>Dikarya</taxon>
        <taxon>Basidiomycota</taxon>
        <taxon>Pucciniomycotina</taxon>
        <taxon>Microbotryomycetes</taxon>
        <taxon>Leucosporidiales</taxon>
        <taxon>Leucosporidium</taxon>
    </lineage>
</organism>
<dbReference type="Proteomes" id="UP000193467">
    <property type="component" value="Unassembled WGS sequence"/>
</dbReference>
<keyword evidence="12" id="KW-0234">DNA repair</keyword>
<dbReference type="FunCoup" id="A0A1Y2EXC2">
    <property type="interactions" value="562"/>
</dbReference>
<feature type="domain" description="Rad50/SbcC-type AAA" evidence="17">
    <location>
        <begin position="6"/>
        <end position="239"/>
    </location>
</feature>
<comment type="catalytic activity">
    <reaction evidence="14">
        <text>ATP + H2O = ADP + phosphate + H(+)</text>
        <dbReference type="Rhea" id="RHEA:13065"/>
        <dbReference type="ChEBI" id="CHEBI:15377"/>
        <dbReference type="ChEBI" id="CHEBI:15378"/>
        <dbReference type="ChEBI" id="CHEBI:30616"/>
        <dbReference type="ChEBI" id="CHEBI:43474"/>
        <dbReference type="ChEBI" id="CHEBI:456216"/>
    </reaction>
</comment>
<dbReference type="InterPro" id="IPR038729">
    <property type="entry name" value="Rad50/SbcC_AAA"/>
</dbReference>
<comment type="similarity">
    <text evidence="4">Belongs to the SMC family. RAD50 subfamily.</text>
</comment>
<dbReference type="FunFam" id="3.40.50.300:FF:000947">
    <property type="entry name" value="DNA repair protein RAD50"/>
    <property type="match status" value="1"/>
</dbReference>